<evidence type="ECO:0000313" key="2">
    <source>
        <dbReference type="Proteomes" id="UP000030355"/>
    </source>
</evidence>
<gene>
    <name evidence="1" type="ORF">EU95_1868</name>
</gene>
<dbReference type="GO" id="GO:0006261">
    <property type="term" value="P:DNA-templated DNA replication"/>
    <property type="evidence" value="ECO:0007669"/>
    <property type="project" value="TreeGrafter"/>
</dbReference>
<dbReference type="EMBL" id="JNAL01000018">
    <property type="protein sequence ID" value="KGF94652.1"/>
    <property type="molecule type" value="Genomic_DNA"/>
</dbReference>
<dbReference type="GO" id="GO:0003887">
    <property type="term" value="F:DNA-directed DNA polymerase activity"/>
    <property type="evidence" value="ECO:0007669"/>
    <property type="project" value="UniProtKB-EC"/>
</dbReference>
<dbReference type="eggNOG" id="COG0470">
    <property type="taxonomic scope" value="Bacteria"/>
</dbReference>
<dbReference type="Gene3D" id="3.40.50.300">
    <property type="entry name" value="P-loop containing nucleotide triphosphate hydrolases"/>
    <property type="match status" value="1"/>
</dbReference>
<dbReference type="NCBIfam" id="NF005638">
    <property type="entry name" value="PRK07399.1"/>
    <property type="match status" value="1"/>
</dbReference>
<dbReference type="RefSeq" id="WP_032522949.1">
    <property type="nucleotide sequence ID" value="NZ_CP138977.1"/>
</dbReference>
<sequence>MIEVKKNNFLFNEEVNTFLSKIIKNKSFANGYIFYGAEGVGKKQTALQFIKDIFKQSSQSENVEEKITKNNHPDFLIIEPESLLAAKNSRSSDLEKTIKSGSEIIKIAQIRNIKTFLGQKSINSEKKIVLIIDAHLLNEAASNCLLKTLEEPSNGIFILLTSKLNLLLDTIISRCQIVRFRSFSSKQIESIFNDYLDTSKLKINTKLKFEDLINSANGSPNQLLKNIEIWNDFSDEIISKLNSPIKNSLEILEISKLISEKLEIYQQIFLVNLIQTIWWRKTKNIILVKRLENLKYLLKKNIQPKLAWETTFLKISIENIRD</sequence>
<dbReference type="PANTHER" id="PTHR11669:SF8">
    <property type="entry name" value="DNA POLYMERASE III SUBUNIT DELTA"/>
    <property type="match status" value="1"/>
</dbReference>
<dbReference type="EC" id="2.7.7.7" evidence="1"/>
<dbReference type="Pfam" id="PF13177">
    <property type="entry name" value="DNA_pol3_delta2"/>
    <property type="match status" value="1"/>
</dbReference>
<dbReference type="STRING" id="93057.EU95_1868"/>
<keyword evidence="1" id="KW-0548">Nucleotidyltransferase</keyword>
<dbReference type="InterPro" id="IPR050238">
    <property type="entry name" value="DNA_Rep/Repair_Clamp_Loader"/>
</dbReference>
<evidence type="ECO:0000313" key="1">
    <source>
        <dbReference type="EMBL" id="KGF94652.1"/>
    </source>
</evidence>
<dbReference type="Proteomes" id="UP000030355">
    <property type="component" value="Unassembled WGS sequence"/>
</dbReference>
<dbReference type="AlphaFoldDB" id="A0A0A1ZYF0"/>
<dbReference type="SUPFAM" id="SSF52540">
    <property type="entry name" value="P-loop containing nucleoside triphosphate hydrolases"/>
    <property type="match status" value="1"/>
</dbReference>
<organism evidence="1 2">
    <name type="scientific">Prochlorococcus marinus str. MIT 9201</name>
    <dbReference type="NCBI Taxonomy" id="93057"/>
    <lineage>
        <taxon>Bacteria</taxon>
        <taxon>Bacillati</taxon>
        <taxon>Cyanobacteriota</taxon>
        <taxon>Cyanophyceae</taxon>
        <taxon>Synechococcales</taxon>
        <taxon>Prochlorococcaceae</taxon>
        <taxon>Prochlorococcus</taxon>
    </lineage>
</organism>
<dbReference type="PANTHER" id="PTHR11669">
    <property type="entry name" value="REPLICATION FACTOR C / DNA POLYMERASE III GAMMA-TAU SUBUNIT"/>
    <property type="match status" value="1"/>
</dbReference>
<keyword evidence="1" id="KW-0808">Transferase</keyword>
<name>A0A0A1ZYF0_PROMR</name>
<dbReference type="InterPro" id="IPR027417">
    <property type="entry name" value="P-loop_NTPase"/>
</dbReference>
<proteinExistence type="predicted"/>
<comment type="caution">
    <text evidence="1">The sequence shown here is derived from an EMBL/GenBank/DDBJ whole genome shotgun (WGS) entry which is preliminary data.</text>
</comment>
<protein>
    <submittedName>
        <fullName evidence="1">DNA polymerasee III delta prime subunit</fullName>
        <ecNumber evidence="1">2.7.7.7</ecNumber>
    </submittedName>
</protein>
<reference evidence="2" key="1">
    <citation type="journal article" date="2014" name="Sci. Data">
        <title>Genomes of diverse isolates of the marine cyanobacterium Prochlorococcus.</title>
        <authorList>
            <person name="Biller S."/>
            <person name="Berube P."/>
            <person name="Thompson J."/>
            <person name="Kelly L."/>
            <person name="Roggensack S."/>
            <person name="Awad L."/>
            <person name="Roache-Johnson K."/>
            <person name="Ding H."/>
            <person name="Giovannoni S.J."/>
            <person name="Moore L.R."/>
            <person name="Chisholm S.W."/>
        </authorList>
    </citation>
    <scope>NUCLEOTIDE SEQUENCE [LARGE SCALE GENOMIC DNA]</scope>
    <source>
        <strain evidence="2">MIT 9201</strain>
    </source>
</reference>
<dbReference type="OrthoDB" id="9810148at2"/>
<accession>A0A0A1ZYF0</accession>